<reference evidence="6" key="2">
    <citation type="submission" date="2018-03" db="EMBL/GenBank/DDBJ databases">
        <title>The Triticum urartu genome reveals the dynamic nature of wheat genome evolution.</title>
        <authorList>
            <person name="Ling H."/>
            <person name="Ma B."/>
            <person name="Shi X."/>
            <person name="Liu H."/>
            <person name="Dong L."/>
            <person name="Sun H."/>
            <person name="Cao Y."/>
            <person name="Gao Q."/>
            <person name="Zheng S."/>
            <person name="Li Y."/>
            <person name="Yu Y."/>
            <person name="Du H."/>
            <person name="Qi M."/>
            <person name="Li Y."/>
            <person name="Yu H."/>
            <person name="Cui Y."/>
            <person name="Wang N."/>
            <person name="Chen C."/>
            <person name="Wu H."/>
            <person name="Zhao Y."/>
            <person name="Zhang J."/>
            <person name="Li Y."/>
            <person name="Zhou W."/>
            <person name="Zhang B."/>
            <person name="Hu W."/>
            <person name="Eijk M."/>
            <person name="Tang J."/>
            <person name="Witsenboer H."/>
            <person name="Zhao S."/>
            <person name="Li Z."/>
            <person name="Zhang A."/>
            <person name="Wang D."/>
            <person name="Liang C."/>
        </authorList>
    </citation>
    <scope>NUCLEOTIDE SEQUENCE [LARGE SCALE GENOMIC DNA]</scope>
    <source>
        <strain evidence="6">cv. G1812</strain>
    </source>
</reference>
<keyword evidence="2" id="KW-0862">Zinc</keyword>
<evidence type="ECO:0000259" key="5">
    <source>
        <dbReference type="PROSITE" id="PS50994"/>
    </source>
</evidence>
<evidence type="ECO:0000256" key="3">
    <source>
        <dbReference type="SAM" id="MobiDB-lite"/>
    </source>
</evidence>
<dbReference type="CDD" id="cd09272">
    <property type="entry name" value="RNase_HI_RT_Ty1"/>
    <property type="match status" value="1"/>
</dbReference>
<feature type="compositionally biased region" description="Acidic residues" evidence="3">
    <location>
        <begin position="847"/>
        <end position="863"/>
    </location>
</feature>
<feature type="region of interest" description="Disordered" evidence="3">
    <location>
        <begin position="847"/>
        <end position="899"/>
    </location>
</feature>
<evidence type="ECO:0000256" key="2">
    <source>
        <dbReference type="PROSITE-ProRule" id="PRU00047"/>
    </source>
</evidence>
<feature type="compositionally biased region" description="Polar residues" evidence="3">
    <location>
        <begin position="943"/>
        <end position="966"/>
    </location>
</feature>
<dbReference type="GO" id="GO:0003676">
    <property type="term" value="F:nucleic acid binding"/>
    <property type="evidence" value="ECO:0007669"/>
    <property type="project" value="InterPro"/>
</dbReference>
<evidence type="ECO:0000259" key="4">
    <source>
        <dbReference type="PROSITE" id="PS50158"/>
    </source>
</evidence>
<dbReference type="InterPro" id="IPR025724">
    <property type="entry name" value="GAG-pre-integrase_dom"/>
</dbReference>
<keyword evidence="1" id="KW-0645">Protease</keyword>
<protein>
    <recommendedName>
        <fullName evidence="8">Retrovirus-related Pol polyprotein from transposon TNT 1-94</fullName>
    </recommendedName>
</protein>
<keyword evidence="2" id="KW-0863">Zinc-finger</keyword>
<feature type="domain" description="Integrase catalytic" evidence="5">
    <location>
        <begin position="592"/>
        <end position="758"/>
    </location>
</feature>
<dbReference type="InterPro" id="IPR036397">
    <property type="entry name" value="RNaseH_sf"/>
</dbReference>
<dbReference type="InterPro" id="IPR054722">
    <property type="entry name" value="PolX-like_BBD"/>
</dbReference>
<proteinExistence type="predicted"/>
<dbReference type="Pfam" id="PF13976">
    <property type="entry name" value="gag_pre-integrs"/>
    <property type="match status" value="1"/>
</dbReference>
<dbReference type="SUPFAM" id="SSF56672">
    <property type="entry name" value="DNA/RNA polymerases"/>
    <property type="match status" value="1"/>
</dbReference>
<dbReference type="InterPro" id="IPR036875">
    <property type="entry name" value="Znf_CCHC_sf"/>
</dbReference>
<dbReference type="PANTHER" id="PTHR11439:SF463">
    <property type="entry name" value="REVERSE TRANSCRIPTASE TY1_COPIA-TYPE DOMAIN-CONTAINING PROTEIN"/>
    <property type="match status" value="1"/>
</dbReference>
<keyword evidence="1" id="KW-0064">Aspartyl protease</keyword>
<dbReference type="PANTHER" id="PTHR11439">
    <property type="entry name" value="GAG-POL-RELATED RETROTRANSPOSON"/>
    <property type="match status" value="1"/>
</dbReference>
<dbReference type="InterPro" id="IPR043502">
    <property type="entry name" value="DNA/RNA_pol_sf"/>
</dbReference>
<dbReference type="Pfam" id="PF00665">
    <property type="entry name" value="rve"/>
    <property type="match status" value="1"/>
</dbReference>
<dbReference type="InterPro" id="IPR057670">
    <property type="entry name" value="SH3_retrovirus"/>
</dbReference>
<dbReference type="GO" id="GO:0015074">
    <property type="term" value="P:DNA integration"/>
    <property type="evidence" value="ECO:0007669"/>
    <property type="project" value="InterPro"/>
</dbReference>
<dbReference type="InterPro" id="IPR012337">
    <property type="entry name" value="RNaseH-like_sf"/>
</dbReference>
<evidence type="ECO:0000313" key="6">
    <source>
        <dbReference type="EnsemblPlants" id="TuG1812G0500005373.01.T01.cds274434"/>
    </source>
</evidence>
<dbReference type="Pfam" id="PF14223">
    <property type="entry name" value="Retrotran_gag_2"/>
    <property type="match status" value="1"/>
</dbReference>
<dbReference type="Gene3D" id="3.30.420.10">
    <property type="entry name" value="Ribonuclease H-like superfamily/Ribonuclease H"/>
    <property type="match status" value="1"/>
</dbReference>
<dbReference type="InterPro" id="IPR013103">
    <property type="entry name" value="RVT_2"/>
</dbReference>
<accession>A0A8R7QI77</accession>
<feature type="region of interest" description="Disordered" evidence="3">
    <location>
        <begin position="918"/>
        <end position="970"/>
    </location>
</feature>
<keyword evidence="1" id="KW-0378">Hydrolase</keyword>
<dbReference type="InterPro" id="IPR001878">
    <property type="entry name" value="Znf_CCHC"/>
</dbReference>
<dbReference type="InterPro" id="IPR001584">
    <property type="entry name" value="Integrase_cat-core"/>
</dbReference>
<dbReference type="Gramene" id="TuG1812G0500005373.01.T01">
    <property type="protein sequence ID" value="TuG1812G0500005373.01.T01.cds274434"/>
    <property type="gene ID" value="TuG1812G0500005373.01"/>
</dbReference>
<dbReference type="SMART" id="SM00343">
    <property type="entry name" value="ZnF_C2HC"/>
    <property type="match status" value="1"/>
</dbReference>
<dbReference type="Proteomes" id="UP000015106">
    <property type="component" value="Chromosome 5"/>
</dbReference>
<keyword evidence="2" id="KW-0479">Metal-binding</keyword>
<dbReference type="EnsemblPlants" id="TuG1812G0500005373.01.T01">
    <property type="protein sequence ID" value="TuG1812G0500005373.01.T01.cds274434"/>
    <property type="gene ID" value="TuG1812G0500005373.01"/>
</dbReference>
<dbReference type="Pfam" id="PF22936">
    <property type="entry name" value="Pol_BBD"/>
    <property type="match status" value="1"/>
</dbReference>
<dbReference type="PROSITE" id="PS50158">
    <property type="entry name" value="ZF_CCHC"/>
    <property type="match status" value="1"/>
</dbReference>
<dbReference type="GO" id="GO:0004190">
    <property type="term" value="F:aspartic-type endopeptidase activity"/>
    <property type="evidence" value="ECO:0007669"/>
    <property type="project" value="UniProtKB-KW"/>
</dbReference>
<name>A0A8R7QI77_TRIUA</name>
<dbReference type="GO" id="GO:0008270">
    <property type="term" value="F:zinc ion binding"/>
    <property type="evidence" value="ECO:0007669"/>
    <property type="project" value="UniProtKB-KW"/>
</dbReference>
<keyword evidence="7" id="KW-1185">Reference proteome</keyword>
<evidence type="ECO:0000256" key="1">
    <source>
        <dbReference type="ARBA" id="ARBA00022750"/>
    </source>
</evidence>
<dbReference type="Pfam" id="PF00098">
    <property type="entry name" value="zf-CCHC"/>
    <property type="match status" value="1"/>
</dbReference>
<organism evidence="6 7">
    <name type="scientific">Triticum urartu</name>
    <name type="common">Red wild einkorn</name>
    <name type="synonym">Crithodium urartu</name>
    <dbReference type="NCBI Taxonomy" id="4572"/>
    <lineage>
        <taxon>Eukaryota</taxon>
        <taxon>Viridiplantae</taxon>
        <taxon>Streptophyta</taxon>
        <taxon>Embryophyta</taxon>
        <taxon>Tracheophyta</taxon>
        <taxon>Spermatophyta</taxon>
        <taxon>Magnoliopsida</taxon>
        <taxon>Liliopsida</taxon>
        <taxon>Poales</taxon>
        <taxon>Poaceae</taxon>
        <taxon>BOP clade</taxon>
        <taxon>Pooideae</taxon>
        <taxon>Triticodae</taxon>
        <taxon>Triticeae</taxon>
        <taxon>Triticinae</taxon>
        <taxon>Triticum</taxon>
    </lineage>
</organism>
<dbReference type="PROSITE" id="PS50994">
    <property type="entry name" value="INTEGRASE"/>
    <property type="match status" value="1"/>
</dbReference>
<dbReference type="SUPFAM" id="SSF53098">
    <property type="entry name" value="Ribonuclease H-like"/>
    <property type="match status" value="1"/>
</dbReference>
<feature type="domain" description="CCHC-type" evidence="4">
    <location>
        <begin position="290"/>
        <end position="306"/>
    </location>
</feature>
<dbReference type="Pfam" id="PF07727">
    <property type="entry name" value="RVT_2"/>
    <property type="match status" value="1"/>
</dbReference>
<dbReference type="SUPFAM" id="SSF57756">
    <property type="entry name" value="Retrovirus zinc finger-like domains"/>
    <property type="match status" value="1"/>
</dbReference>
<evidence type="ECO:0000313" key="7">
    <source>
        <dbReference type="Proteomes" id="UP000015106"/>
    </source>
</evidence>
<reference evidence="7" key="1">
    <citation type="journal article" date="2013" name="Nature">
        <title>Draft genome of the wheat A-genome progenitor Triticum urartu.</title>
        <authorList>
            <person name="Ling H.Q."/>
            <person name="Zhao S."/>
            <person name="Liu D."/>
            <person name="Wang J."/>
            <person name="Sun H."/>
            <person name="Zhang C."/>
            <person name="Fan H."/>
            <person name="Li D."/>
            <person name="Dong L."/>
            <person name="Tao Y."/>
            <person name="Gao C."/>
            <person name="Wu H."/>
            <person name="Li Y."/>
            <person name="Cui Y."/>
            <person name="Guo X."/>
            <person name="Zheng S."/>
            <person name="Wang B."/>
            <person name="Yu K."/>
            <person name="Liang Q."/>
            <person name="Yang W."/>
            <person name="Lou X."/>
            <person name="Chen J."/>
            <person name="Feng M."/>
            <person name="Jian J."/>
            <person name="Zhang X."/>
            <person name="Luo G."/>
            <person name="Jiang Y."/>
            <person name="Liu J."/>
            <person name="Wang Z."/>
            <person name="Sha Y."/>
            <person name="Zhang B."/>
            <person name="Wu H."/>
            <person name="Tang D."/>
            <person name="Shen Q."/>
            <person name="Xue P."/>
            <person name="Zou S."/>
            <person name="Wang X."/>
            <person name="Liu X."/>
            <person name="Wang F."/>
            <person name="Yang Y."/>
            <person name="An X."/>
            <person name="Dong Z."/>
            <person name="Zhang K."/>
            <person name="Zhang X."/>
            <person name="Luo M.C."/>
            <person name="Dvorak J."/>
            <person name="Tong Y."/>
            <person name="Wang J."/>
            <person name="Yang H."/>
            <person name="Li Z."/>
            <person name="Wang D."/>
            <person name="Zhang A."/>
            <person name="Wang J."/>
        </authorList>
    </citation>
    <scope>NUCLEOTIDE SEQUENCE</scope>
    <source>
        <strain evidence="7">cv. G1812</strain>
    </source>
</reference>
<evidence type="ECO:0008006" key="8">
    <source>
        <dbReference type="Google" id="ProtNLM"/>
    </source>
</evidence>
<sequence>MGDKDAAPSGVTAGELAAVLQAMDEKYRLLFEAMSKQGGSSKPEAEVKEEVHPLQMPLVKLDGSETYASWAEHAETILVSRSLEGYIHGAIEKPADENSKEGQKWKMTNALVRAWLLSSVSPQIAKQVERIKEASEIWRLLKGTYSGVGNEMLACKIQKELQGLSQGDKSVVDYVSELKRLWSEIDYFDPIDMECGKCIEKFNKWTEKRRVRDFLNGLHSKYENRRAALYGSGKLPTLEQAISAIISEETRLKLEAAGSVMQGIMQRRSALYAAEGGNYQRSGSNTTEKKCFECGQPGHLKFSCPELMGGGRGRGQDWRGRGCGRGLEGRGYRGRGTRPAAKANTSVITENTTQTMSVEMTAEDWEKWCQFKGLSLGDKPTVEAPTSAALANFDGNNSHTVIDKSIDAPWLLDSGASRHMAGSYRNFIDYTPDLNKQTVKLADGSSQTIMGSGTIMCSTDMSLSSVLHVPSFPINLLSISCITNELNCVAIFFPSWCLFQELGTGRRLGTGIMHDGLYYLDNNVPPVVAAVASLTPLDEFLLHHRRLGHMSFVTLGRLYPALYSKVNQGSLVCDACQYGKQTRSSYTSSDNRSDTPLQVIHSDVWGPSGVPSLNGYRSFVTFIDCCTRVTWVYVLKNKNDVFECFVDFHNMIRTQYNAFVKTFRTDNGTEYVNKEFDEHLSSFGIIHHTTCPGTSEQNGLAERKNRHLLEITRCIMISMNVPKFLWGEAVMTAAYLMNRMPSRVLGYKTPLECLTGETKYVVPPKVFGCVCFVKDYRPSVGKLDPKALKCVFVGYSGKQKGYKCWCPSERRMFVSMDVVFREQEPFYGEPTDLTDVFPDLFANENENLDADCETGGDKEDEDDATSRKMIIGVIPVETEQERRHEQQYDTSSEAFRWPKPNEEREIQVYTRRRRIEEERMQVLEPEPEAYGQHGEQEKEADQQDNTQVQTSDTGPSLDSGNISSQYDDLDVPIAYRKQPRASARKLPSKLDPYNVSNYVSYDIVGPSYKSFIAALDSAEPLPRDWQEAKLNPKWRAAMLEEMSALDKNNTWVITPLPCNKKVVGCKWVFTIKHTPEGKVDRYKARLVAKGYSQTYGVDYDETFAPVAKMNTIRALISVAANNNWKLFQLDVKNAFLHGDLKEEVYMEIPPGFSGPETMGKVCRLKKSLYGLKQSPRAWFGRFRKEVCTLGFRQSNADHTLFFKHHENKTVVLVVYVDDIVITGNDDVEIKNLKKMLAKSFEVKDLGFLHFFLGIEVAYGAQGIYISQRKYVLDLLAETRMLESKPAATPIEPNLRITANSGEPVDRGRYQRLVGRLIYLSHTRPDIAYAVSLVSKYMHDPRSGHLDAVNRILRYLKGCPGKGILLSNHGHLEVEGYTDADWAGCLDDRRSTSGYCIFLGGNLVSWRSKKQSVVARSTAEAELRSMASGLCELLWLRLLLTELRLFKGGPLRLHCDNQAAINIVNNPVQHDRTKHIEIDRHFIKEKLDEGVLQVGFVKTEDQLADVLTKGVSVVSFFKLCGKMGLLDIFTPS</sequence>
<dbReference type="Pfam" id="PF25597">
    <property type="entry name" value="SH3_retrovirus"/>
    <property type="match status" value="1"/>
</dbReference>
<reference evidence="6" key="3">
    <citation type="submission" date="2022-06" db="UniProtKB">
        <authorList>
            <consortium name="EnsemblPlants"/>
        </authorList>
    </citation>
    <scope>IDENTIFICATION</scope>
</reference>